<organism evidence="2 3">
    <name type="scientific">Monoraphidium neglectum</name>
    <dbReference type="NCBI Taxonomy" id="145388"/>
    <lineage>
        <taxon>Eukaryota</taxon>
        <taxon>Viridiplantae</taxon>
        <taxon>Chlorophyta</taxon>
        <taxon>core chlorophytes</taxon>
        <taxon>Chlorophyceae</taxon>
        <taxon>CS clade</taxon>
        <taxon>Sphaeropleales</taxon>
        <taxon>Selenastraceae</taxon>
        <taxon>Monoraphidium</taxon>
    </lineage>
</organism>
<dbReference type="Proteomes" id="UP000054498">
    <property type="component" value="Unassembled WGS sequence"/>
</dbReference>
<dbReference type="GeneID" id="25728368"/>
<keyword evidence="3" id="KW-1185">Reference proteome</keyword>
<evidence type="ECO:0000313" key="2">
    <source>
        <dbReference type="EMBL" id="KIY96825.1"/>
    </source>
</evidence>
<dbReference type="EMBL" id="KK102826">
    <property type="protein sequence ID" value="KIY96825.1"/>
    <property type="molecule type" value="Genomic_DNA"/>
</dbReference>
<feature type="region of interest" description="Disordered" evidence="1">
    <location>
        <begin position="50"/>
        <end position="97"/>
    </location>
</feature>
<dbReference type="RefSeq" id="XP_013895845.1">
    <property type="nucleotide sequence ID" value="XM_014040391.1"/>
</dbReference>
<dbReference type="KEGG" id="mng:MNEG_11136"/>
<gene>
    <name evidence="2" type="ORF">MNEG_11136</name>
</gene>
<accession>A0A0D2MQ88</accession>
<feature type="non-terminal residue" evidence="2">
    <location>
        <position position="1"/>
    </location>
</feature>
<feature type="compositionally biased region" description="Low complexity" evidence="1">
    <location>
        <begin position="60"/>
        <end position="84"/>
    </location>
</feature>
<dbReference type="AlphaFoldDB" id="A0A0D2MQ88"/>
<proteinExistence type="predicted"/>
<sequence>GRHGAGAAGQMEEPGLEVVEGAEAKVVPKRQQEHAQIELLGTPAELLQQQEQDHKGHLVAPQQPQAQQQQQQQKQDLKQQQQKLRQQHQDQRQQQQQ</sequence>
<protein>
    <submittedName>
        <fullName evidence="2">Uncharacterized protein</fullName>
    </submittedName>
</protein>
<evidence type="ECO:0000256" key="1">
    <source>
        <dbReference type="SAM" id="MobiDB-lite"/>
    </source>
</evidence>
<name>A0A0D2MQ88_9CHLO</name>
<reference evidence="2 3" key="1">
    <citation type="journal article" date="2013" name="BMC Genomics">
        <title>Reconstruction of the lipid metabolism for the microalga Monoraphidium neglectum from its genome sequence reveals characteristics suitable for biofuel production.</title>
        <authorList>
            <person name="Bogen C."/>
            <person name="Al-Dilaimi A."/>
            <person name="Albersmeier A."/>
            <person name="Wichmann J."/>
            <person name="Grundmann M."/>
            <person name="Rupp O."/>
            <person name="Lauersen K.J."/>
            <person name="Blifernez-Klassen O."/>
            <person name="Kalinowski J."/>
            <person name="Goesmann A."/>
            <person name="Mussgnug J.H."/>
            <person name="Kruse O."/>
        </authorList>
    </citation>
    <scope>NUCLEOTIDE SEQUENCE [LARGE SCALE GENOMIC DNA]</scope>
    <source>
        <strain evidence="2 3">SAG 48.87</strain>
    </source>
</reference>
<evidence type="ECO:0000313" key="3">
    <source>
        <dbReference type="Proteomes" id="UP000054498"/>
    </source>
</evidence>